<accession>A0A7T4EG65</accession>
<reference evidence="3 4" key="1">
    <citation type="submission" date="2020-12" db="EMBL/GenBank/DDBJ databases">
        <title>FDA dAtabase for Regulatory Grade micrObial Sequences (FDA-ARGOS): Supporting development and validation of Infectious Disease Dx tests.</title>
        <authorList>
            <person name="Sproer C."/>
            <person name="Gronow S."/>
            <person name="Severitt S."/>
            <person name="Schroder I."/>
            <person name="Tallon L."/>
            <person name="Sadzewicz L."/>
            <person name="Zhao X."/>
            <person name="Boylan J."/>
            <person name="Ott S."/>
            <person name="Bowen H."/>
            <person name="Vavikolanu K."/>
            <person name="Mehta A."/>
            <person name="Aluvathingal J."/>
            <person name="Nadendla S."/>
            <person name="Lowell S."/>
            <person name="Myers T."/>
            <person name="Yan Y."/>
            <person name="Sichtig H."/>
        </authorList>
    </citation>
    <scope>NUCLEOTIDE SEQUENCE [LARGE SCALE GENOMIC DNA]</scope>
    <source>
        <strain evidence="3 4">FDAARGOS_1053</strain>
    </source>
</reference>
<keyword evidence="3" id="KW-0067">ATP-binding</keyword>
<dbReference type="AlphaFoldDB" id="A0A7T4EG65"/>
<dbReference type="OrthoDB" id="128089at2"/>
<dbReference type="InterPro" id="IPR041682">
    <property type="entry name" value="AAA_14"/>
</dbReference>
<organism evidence="3 4">
    <name type="scientific">Corynebacterium glucuronolyticum</name>
    <dbReference type="NCBI Taxonomy" id="39791"/>
    <lineage>
        <taxon>Bacteria</taxon>
        <taxon>Bacillati</taxon>
        <taxon>Actinomycetota</taxon>
        <taxon>Actinomycetes</taxon>
        <taxon>Mycobacteriales</taxon>
        <taxon>Corynebacteriaceae</taxon>
        <taxon>Corynebacterium</taxon>
    </lineage>
</organism>
<proteinExistence type="predicted"/>
<dbReference type="GeneID" id="92758849"/>
<name>A0A7T4EG65_9CORY</name>
<dbReference type="PANTHER" id="PTHR43566">
    <property type="entry name" value="CONSERVED PROTEIN"/>
    <property type="match status" value="1"/>
</dbReference>
<feature type="domain" description="DUF4143" evidence="2">
    <location>
        <begin position="198"/>
        <end position="367"/>
    </location>
</feature>
<dbReference type="Pfam" id="PF13173">
    <property type="entry name" value="AAA_14"/>
    <property type="match status" value="1"/>
</dbReference>
<evidence type="ECO:0000259" key="2">
    <source>
        <dbReference type="Pfam" id="PF13635"/>
    </source>
</evidence>
<dbReference type="Proteomes" id="UP000596145">
    <property type="component" value="Chromosome"/>
</dbReference>
<sequence>MDNYIPRVIDSEVERGLRSAGALVIKGPRACGKTRTALQHALSAIQLDRDTPEAAVARMQPAEALRGERPRLIDEWQAAPGVWNEVRHAVDDSHLKGQFILTGSATPDEVAHRHSGAGRIRRVVMRTLSLREKGVEAEPVSLARIIDGTQEPTQGSKLTVRDYASHLVAGGFPELFSLDPADAQEAMESYLFEMSEHDYPDLVGPRRDPRLFRNFLLGYAGLIAQPATAAAIRRRIGELSGAHTPPSPETVNVLHDFATRLFLVEDQPAWSPSVRSKTTLVQMPKRHLADPGLAAALLAVGPDYLLRDLETLGIFFESLVVHDLRVYAQALRSRGVFHLRDTKGREEIDAVVELLDGRWLGFEVKLSHHAIDGAAAHLKAAAAKVVPGAAALLVIVPTGPAFRRADGVWVVPLAALAP</sequence>
<dbReference type="EMBL" id="CP066007">
    <property type="protein sequence ID" value="QQB46792.1"/>
    <property type="molecule type" value="Genomic_DNA"/>
</dbReference>
<dbReference type="RefSeq" id="WP_084036432.1">
    <property type="nucleotide sequence ID" value="NZ_CP066007.1"/>
</dbReference>
<evidence type="ECO:0000313" key="4">
    <source>
        <dbReference type="Proteomes" id="UP000596145"/>
    </source>
</evidence>
<evidence type="ECO:0000313" key="3">
    <source>
        <dbReference type="EMBL" id="QQB46792.1"/>
    </source>
</evidence>
<feature type="domain" description="AAA" evidence="1">
    <location>
        <begin position="22"/>
        <end position="132"/>
    </location>
</feature>
<gene>
    <name evidence="3" type="ORF">I6I10_02335</name>
</gene>
<dbReference type="GO" id="GO:0005524">
    <property type="term" value="F:ATP binding"/>
    <property type="evidence" value="ECO:0007669"/>
    <property type="project" value="UniProtKB-KW"/>
</dbReference>
<dbReference type="InterPro" id="IPR025420">
    <property type="entry name" value="DUF4143"/>
</dbReference>
<evidence type="ECO:0000259" key="1">
    <source>
        <dbReference type="Pfam" id="PF13173"/>
    </source>
</evidence>
<dbReference type="Pfam" id="PF13635">
    <property type="entry name" value="DUF4143"/>
    <property type="match status" value="1"/>
</dbReference>
<dbReference type="PANTHER" id="PTHR43566:SF2">
    <property type="entry name" value="DUF4143 DOMAIN-CONTAINING PROTEIN"/>
    <property type="match status" value="1"/>
</dbReference>
<protein>
    <submittedName>
        <fullName evidence="3">ATP-binding protein</fullName>
    </submittedName>
</protein>
<keyword evidence="3" id="KW-0547">Nucleotide-binding</keyword>